<feature type="transmembrane region" description="Helical" evidence="8">
    <location>
        <begin position="248"/>
        <end position="267"/>
    </location>
</feature>
<feature type="transmembrane region" description="Helical" evidence="8">
    <location>
        <begin position="276"/>
        <end position="298"/>
    </location>
</feature>
<evidence type="ECO:0000313" key="9">
    <source>
        <dbReference type="EMBL" id="KUJ76524.1"/>
    </source>
</evidence>
<keyword evidence="6 8" id="KW-1133">Transmembrane helix</keyword>
<proteinExistence type="inferred from homology"/>
<keyword evidence="7 8" id="KW-0472">Membrane</keyword>
<feature type="transmembrane region" description="Helical" evidence="8">
    <location>
        <begin position="163"/>
        <end position="184"/>
    </location>
</feature>
<comment type="caution">
    <text evidence="9">The sequence shown here is derived from an EMBL/GenBank/DDBJ whole genome shotgun (WGS) entry which is preliminary data.</text>
</comment>
<evidence type="ECO:0000256" key="1">
    <source>
        <dbReference type="ARBA" id="ARBA00004651"/>
    </source>
</evidence>
<gene>
    <name evidence="9" type="ORF">AVO45_12110</name>
</gene>
<dbReference type="GO" id="GO:0055085">
    <property type="term" value="P:transmembrane transport"/>
    <property type="evidence" value="ECO:0007669"/>
    <property type="project" value="InterPro"/>
</dbReference>
<dbReference type="Pfam" id="PF03547">
    <property type="entry name" value="Mem_trans"/>
    <property type="match status" value="1"/>
</dbReference>
<dbReference type="GO" id="GO:0005886">
    <property type="term" value="C:plasma membrane"/>
    <property type="evidence" value="ECO:0007669"/>
    <property type="project" value="UniProtKB-SubCell"/>
</dbReference>
<evidence type="ECO:0000256" key="3">
    <source>
        <dbReference type="ARBA" id="ARBA00022448"/>
    </source>
</evidence>
<dbReference type="PANTHER" id="PTHR36838:SF4">
    <property type="entry name" value="AUXIN EFFLUX CARRIER FAMILY PROTEIN"/>
    <property type="match status" value="1"/>
</dbReference>
<keyword evidence="5 8" id="KW-0812">Transmembrane</keyword>
<dbReference type="STRING" id="1685379.AVO45_12110"/>
<dbReference type="OrthoDB" id="9805563at2"/>
<evidence type="ECO:0000256" key="6">
    <source>
        <dbReference type="ARBA" id="ARBA00022989"/>
    </source>
</evidence>
<dbReference type="Gene3D" id="1.20.1530.20">
    <property type="match status" value="1"/>
</dbReference>
<dbReference type="EMBL" id="LQBQ01000035">
    <property type="protein sequence ID" value="KUJ76524.1"/>
    <property type="molecule type" value="Genomic_DNA"/>
</dbReference>
<comment type="subcellular location">
    <subcellularLocation>
        <location evidence="1">Cell membrane</location>
        <topology evidence="1">Multi-pass membrane protein</topology>
    </subcellularLocation>
</comment>
<feature type="transmembrane region" description="Helical" evidence="8">
    <location>
        <begin position="63"/>
        <end position="82"/>
    </location>
</feature>
<keyword evidence="3" id="KW-0813">Transport</keyword>
<dbReference type="AlphaFoldDB" id="A0A0X3TLC1"/>
<dbReference type="RefSeq" id="WP_068348485.1">
    <property type="nucleotide sequence ID" value="NZ_LQBQ01000035.1"/>
</dbReference>
<evidence type="ECO:0000256" key="4">
    <source>
        <dbReference type="ARBA" id="ARBA00022475"/>
    </source>
</evidence>
<organism evidence="9 10">
    <name type="scientific">Ruegeria marisrubri</name>
    <dbReference type="NCBI Taxonomy" id="1685379"/>
    <lineage>
        <taxon>Bacteria</taxon>
        <taxon>Pseudomonadati</taxon>
        <taxon>Pseudomonadota</taxon>
        <taxon>Alphaproteobacteria</taxon>
        <taxon>Rhodobacterales</taxon>
        <taxon>Roseobacteraceae</taxon>
        <taxon>Ruegeria</taxon>
    </lineage>
</organism>
<feature type="transmembrane region" description="Helical" evidence="8">
    <location>
        <begin position="190"/>
        <end position="212"/>
    </location>
</feature>
<dbReference type="InterPro" id="IPR038770">
    <property type="entry name" value="Na+/solute_symporter_sf"/>
</dbReference>
<evidence type="ECO:0000256" key="7">
    <source>
        <dbReference type="ARBA" id="ARBA00023136"/>
    </source>
</evidence>
<reference evidence="9 10" key="1">
    <citation type="submission" date="2015-12" db="EMBL/GenBank/DDBJ databases">
        <authorList>
            <person name="Shamseldin A."/>
            <person name="Moawad H."/>
            <person name="Abd El-Rahim W.M."/>
            <person name="Sadowsky M.J."/>
        </authorList>
    </citation>
    <scope>NUCLEOTIDE SEQUENCE [LARGE SCALE GENOMIC DNA]</scope>
    <source>
        <strain evidence="9 10">ZGT118</strain>
    </source>
</reference>
<evidence type="ECO:0000256" key="2">
    <source>
        <dbReference type="ARBA" id="ARBA00010145"/>
    </source>
</evidence>
<evidence type="ECO:0000256" key="8">
    <source>
        <dbReference type="SAM" id="Phobius"/>
    </source>
</evidence>
<protein>
    <submittedName>
        <fullName evidence="9">Transporter</fullName>
    </submittedName>
</protein>
<feature type="transmembrane region" description="Helical" evidence="8">
    <location>
        <begin position="6"/>
        <end position="26"/>
    </location>
</feature>
<sequence>MVFATILTGLVPSFLMVALGGLIRARLSENAWQGLDRLNFEILFPALLFVAASRRPIAVSEVVQIGPAVWAILLFALLLGWLARPIGPERFLDFAGGWQTVWRFNSAIALVASQTLGPDAVGQMAVAIGMAVPVANLLAVAALSRGGNLSLAQTVGKVAMNPFLLASVLGVAVGLSGLTIPAPVMAPLDMVAAAAIPIALISIGATMNWGALARMDRFGTYISLSRLVLVPGGTFLACLLVGSPDGLAPVLILFAALPTASAAHVLASGFGADRKLVATLIAQTTLLSAATLPLWILATKAVF</sequence>
<name>A0A0X3TLC1_9RHOB</name>
<dbReference type="Proteomes" id="UP000053791">
    <property type="component" value="Unassembled WGS sequence"/>
</dbReference>
<feature type="transmembrane region" description="Helical" evidence="8">
    <location>
        <begin position="224"/>
        <end position="242"/>
    </location>
</feature>
<dbReference type="PANTHER" id="PTHR36838">
    <property type="entry name" value="AUXIN EFFLUX CARRIER FAMILY PROTEIN"/>
    <property type="match status" value="1"/>
</dbReference>
<keyword evidence="4" id="KW-1003">Cell membrane</keyword>
<dbReference type="InterPro" id="IPR004776">
    <property type="entry name" value="Mem_transp_PIN-like"/>
</dbReference>
<evidence type="ECO:0000256" key="5">
    <source>
        <dbReference type="ARBA" id="ARBA00022692"/>
    </source>
</evidence>
<feature type="transmembrane region" description="Helical" evidence="8">
    <location>
        <begin position="124"/>
        <end position="143"/>
    </location>
</feature>
<evidence type="ECO:0000313" key="10">
    <source>
        <dbReference type="Proteomes" id="UP000053791"/>
    </source>
</evidence>
<keyword evidence="10" id="KW-1185">Reference proteome</keyword>
<accession>A0A0X3TLC1</accession>
<comment type="similarity">
    <text evidence="2">Belongs to the auxin efflux carrier (TC 2.A.69) family.</text>
</comment>